<proteinExistence type="predicted"/>
<name>A0A5J5M151_MICAE</name>
<comment type="caution">
    <text evidence="1">The sequence shown here is derived from an EMBL/GenBank/DDBJ whole genome shotgun (WGS) entry which is preliminary data.</text>
</comment>
<evidence type="ECO:0000313" key="1">
    <source>
        <dbReference type="EMBL" id="KAB0243992.1"/>
    </source>
</evidence>
<dbReference type="RefSeq" id="WP_150974973.1">
    <property type="nucleotide sequence ID" value="NZ_SRLN01000002.1"/>
</dbReference>
<protein>
    <submittedName>
        <fullName evidence="1">Uncharacterized protein</fullName>
    </submittedName>
</protein>
<sequence>MIFSLSLRSLLDAVEKLLSEKQSNRYGIDGKTLREKLLGLIPSNLDLIKLKSALTPDFKLS</sequence>
<organism evidence="1 2">
    <name type="scientific">Microcystis aeruginosa EAWAG127a</name>
    <dbReference type="NCBI Taxonomy" id="2529855"/>
    <lineage>
        <taxon>Bacteria</taxon>
        <taxon>Bacillati</taxon>
        <taxon>Cyanobacteriota</taxon>
        <taxon>Cyanophyceae</taxon>
        <taxon>Oscillatoriophycideae</taxon>
        <taxon>Chroococcales</taxon>
        <taxon>Microcystaceae</taxon>
        <taxon>Microcystis</taxon>
    </lineage>
</organism>
<accession>A0A5J5M151</accession>
<dbReference type="EMBL" id="SRLN01000002">
    <property type="protein sequence ID" value="KAB0243992.1"/>
    <property type="molecule type" value="Genomic_DNA"/>
</dbReference>
<gene>
    <name evidence="1" type="ORF">EZJ55_00145</name>
</gene>
<reference evidence="2" key="1">
    <citation type="submission" date="2019-04" db="EMBL/GenBank/DDBJ databases">
        <title>Microviridin 1777: A Toxic Chymotrypsin Inhibitor Discovered by a Metabologenomic Approach.</title>
        <authorList>
            <person name="Sieber S."/>
            <person name="Grendelmeier S.M."/>
            <person name="Harris L.A."/>
            <person name="Mitchell D.A."/>
            <person name="Gademann K."/>
        </authorList>
    </citation>
    <scope>NUCLEOTIDE SEQUENCE [LARGE SCALE GENOMIC DNA]</scope>
    <source>
        <strain evidence="2">EAWAG127a</strain>
    </source>
</reference>
<dbReference type="Proteomes" id="UP000325636">
    <property type="component" value="Unassembled WGS sequence"/>
</dbReference>
<evidence type="ECO:0000313" key="2">
    <source>
        <dbReference type="Proteomes" id="UP000325636"/>
    </source>
</evidence>
<dbReference type="AlphaFoldDB" id="A0A5J5M151"/>